<name>A0A0A3J1S3_9BACL</name>
<feature type="transmembrane region" description="Helical" evidence="1">
    <location>
        <begin position="206"/>
        <end position="230"/>
    </location>
</feature>
<evidence type="ECO:0000256" key="1">
    <source>
        <dbReference type="SAM" id="Phobius"/>
    </source>
</evidence>
<keyword evidence="1" id="KW-0812">Transmembrane</keyword>
<feature type="transmembrane region" description="Helical" evidence="1">
    <location>
        <begin position="128"/>
        <end position="152"/>
    </location>
</feature>
<keyword evidence="3" id="KW-1185">Reference proteome</keyword>
<dbReference type="EMBL" id="JPVQ01000013">
    <property type="protein sequence ID" value="KGR90861.1"/>
    <property type="molecule type" value="Genomic_DNA"/>
</dbReference>
<feature type="transmembrane region" description="Helical" evidence="1">
    <location>
        <begin position="173"/>
        <end position="194"/>
    </location>
</feature>
<sequence>MIKKLTEEDFAVLRGPLESGRQSPNSLATTLILGIFLQALIFYLTYYVAAEYTVYPNVDTIFKIHFWLTAAFILLSLLFGIPTVFKMHEKFQYFLSIVVSQNLSVLIYLAALFMLGEEEGASIESLLSFTWITLLIGALLFISTFTRFFVLLKKGHYRKGTRADELRGKFETTSYIPIAIIGGIGLVFLIQFVMKMGSSDFFDTLMFVFLPLAIFYTMIFVLPEQLVMLYCKFRFKSFNFDERGYLYTSASTNREHGKVIKQK</sequence>
<reference evidence="2 3" key="1">
    <citation type="submission" date="2014-02" db="EMBL/GenBank/DDBJ databases">
        <title>Draft genome sequence of Lysinibacillus massiliensis CCUG 49529.</title>
        <authorList>
            <person name="Zhang F."/>
            <person name="Wang G."/>
            <person name="Zhang L."/>
        </authorList>
    </citation>
    <scope>NUCLEOTIDE SEQUENCE [LARGE SCALE GENOMIC DNA]</scope>
    <source>
        <strain evidence="2 3">CCUG 49529</strain>
    </source>
</reference>
<protein>
    <submittedName>
        <fullName evidence="2">ABC transporter ATPase</fullName>
    </submittedName>
</protein>
<feature type="transmembrane region" description="Helical" evidence="1">
    <location>
        <begin position="27"/>
        <end position="49"/>
    </location>
</feature>
<proteinExistence type="predicted"/>
<dbReference type="Proteomes" id="UP000030595">
    <property type="component" value="Unassembled WGS sequence"/>
</dbReference>
<dbReference type="AlphaFoldDB" id="A0A0A3J1S3"/>
<evidence type="ECO:0000313" key="3">
    <source>
        <dbReference type="Proteomes" id="UP000030595"/>
    </source>
</evidence>
<keyword evidence="1" id="KW-1133">Transmembrane helix</keyword>
<comment type="caution">
    <text evidence="2">The sequence shown here is derived from an EMBL/GenBank/DDBJ whole genome shotgun (WGS) entry which is preliminary data.</text>
</comment>
<accession>A0A0A3J1S3</accession>
<feature type="transmembrane region" description="Helical" evidence="1">
    <location>
        <begin position="61"/>
        <end position="81"/>
    </location>
</feature>
<keyword evidence="1" id="KW-0472">Membrane</keyword>
<dbReference type="OrthoDB" id="2435178at2"/>
<evidence type="ECO:0000313" key="2">
    <source>
        <dbReference type="EMBL" id="KGR90861.1"/>
    </source>
</evidence>
<dbReference type="RefSeq" id="WP_036175464.1">
    <property type="nucleotide sequence ID" value="NZ_AVCZ01000013.1"/>
</dbReference>
<feature type="transmembrane region" description="Helical" evidence="1">
    <location>
        <begin position="93"/>
        <end position="116"/>
    </location>
</feature>
<gene>
    <name evidence="2" type="ORF">CD30_09115</name>
</gene>
<dbReference type="eggNOG" id="ENOG502ZMN6">
    <property type="taxonomic scope" value="Bacteria"/>
</dbReference>
<organism evidence="2 3">
    <name type="scientific">Ureibacillus massiliensis 4400831 = CIP 108448 = CCUG 49529</name>
    <dbReference type="NCBI Taxonomy" id="1211035"/>
    <lineage>
        <taxon>Bacteria</taxon>
        <taxon>Bacillati</taxon>
        <taxon>Bacillota</taxon>
        <taxon>Bacilli</taxon>
        <taxon>Bacillales</taxon>
        <taxon>Caryophanaceae</taxon>
        <taxon>Ureibacillus</taxon>
    </lineage>
</organism>